<dbReference type="AlphaFoldDB" id="A0A4Y3WV71"/>
<gene>
    <name evidence="5" type="ORF">PHY01_42630</name>
</gene>
<dbReference type="Pfam" id="PF12705">
    <property type="entry name" value="PDDEXK_1"/>
    <property type="match status" value="1"/>
</dbReference>
<proteinExistence type="predicted"/>
<evidence type="ECO:0000256" key="3">
    <source>
        <dbReference type="ARBA" id="ARBA00023204"/>
    </source>
</evidence>
<dbReference type="GO" id="GO:0004386">
    <property type="term" value="F:helicase activity"/>
    <property type="evidence" value="ECO:0007669"/>
    <property type="project" value="UniProtKB-KW"/>
</dbReference>
<evidence type="ECO:0000256" key="2">
    <source>
        <dbReference type="ARBA" id="ARBA00022806"/>
    </source>
</evidence>
<dbReference type="Gene3D" id="3.90.320.10">
    <property type="match status" value="1"/>
</dbReference>
<name>A0A4Y3WV71_9PSEU</name>
<sequence length="282" mass="30221">MRMSSGQLGFDFVAPRLVRVTPARLGTWRDCPRRYRLGYLDRASRGGGRASSTLGAVVHLALRAFYGLPPARRTPDAAAAFVDRNWNGEGFRDAAQEQVHRERARGWVAAYVTDGAGGDLGGAEPLGVEQWVSVSTERIVAEGRVDRIDARGREAVVVDYKTGRRGLSADDARDSEALALYAVATARTLHRACTRVELHHLPTGEVHAFDHDERTLRAALGRAEATAAELAGATDALAAGGDPEALFPPRISPSCGTCGVRRHCPEGRAAVPEPAPWDGLAP</sequence>
<protein>
    <recommendedName>
        <fullName evidence="4">PD-(D/E)XK endonuclease-like domain-containing protein</fullName>
    </recommendedName>
</protein>
<organism evidence="5 6">
    <name type="scientific">Pseudonocardia hydrocarbonoxydans</name>
    <dbReference type="NCBI Taxonomy" id="76726"/>
    <lineage>
        <taxon>Bacteria</taxon>
        <taxon>Bacillati</taxon>
        <taxon>Actinomycetota</taxon>
        <taxon>Actinomycetes</taxon>
        <taxon>Pseudonocardiales</taxon>
        <taxon>Pseudonocardiaceae</taxon>
        <taxon>Pseudonocardia</taxon>
    </lineage>
</organism>
<reference evidence="5 6" key="1">
    <citation type="submission" date="2019-06" db="EMBL/GenBank/DDBJ databases">
        <title>Whole genome shotgun sequence of Pseudonocardia hydrocarbonoxydans NBRC 14498.</title>
        <authorList>
            <person name="Hosoyama A."/>
            <person name="Uohara A."/>
            <person name="Ohji S."/>
            <person name="Ichikawa N."/>
        </authorList>
    </citation>
    <scope>NUCLEOTIDE SEQUENCE [LARGE SCALE GENOMIC DNA]</scope>
    <source>
        <strain evidence="5 6">NBRC 14498</strain>
    </source>
</reference>
<comment type="caution">
    <text evidence="5">The sequence shown here is derived from an EMBL/GenBank/DDBJ whole genome shotgun (WGS) entry which is preliminary data.</text>
</comment>
<keyword evidence="2" id="KW-0378">Hydrolase</keyword>
<dbReference type="InterPro" id="IPR038726">
    <property type="entry name" value="PDDEXK_AddAB-type"/>
</dbReference>
<keyword evidence="2" id="KW-0547">Nucleotide-binding</keyword>
<keyword evidence="6" id="KW-1185">Reference proteome</keyword>
<evidence type="ECO:0000256" key="1">
    <source>
        <dbReference type="ARBA" id="ARBA00022763"/>
    </source>
</evidence>
<keyword evidence="3" id="KW-0234">DNA repair</keyword>
<keyword evidence="2" id="KW-0347">Helicase</keyword>
<evidence type="ECO:0000259" key="4">
    <source>
        <dbReference type="Pfam" id="PF12705"/>
    </source>
</evidence>
<keyword evidence="2" id="KW-0067">ATP-binding</keyword>
<dbReference type="GO" id="GO:0006281">
    <property type="term" value="P:DNA repair"/>
    <property type="evidence" value="ECO:0007669"/>
    <property type="project" value="UniProtKB-KW"/>
</dbReference>
<dbReference type="EMBL" id="BJNG01000038">
    <property type="protein sequence ID" value="GEC21980.1"/>
    <property type="molecule type" value="Genomic_DNA"/>
</dbReference>
<keyword evidence="1" id="KW-0227">DNA damage</keyword>
<feature type="domain" description="PD-(D/E)XK endonuclease-like" evidence="4">
    <location>
        <begin position="19"/>
        <end position="265"/>
    </location>
</feature>
<evidence type="ECO:0000313" key="6">
    <source>
        <dbReference type="Proteomes" id="UP000320338"/>
    </source>
</evidence>
<dbReference type="InterPro" id="IPR011604">
    <property type="entry name" value="PDDEXK-like_dom_sf"/>
</dbReference>
<accession>A0A4Y3WV71</accession>
<evidence type="ECO:0000313" key="5">
    <source>
        <dbReference type="EMBL" id="GEC21980.1"/>
    </source>
</evidence>
<dbReference type="Proteomes" id="UP000320338">
    <property type="component" value="Unassembled WGS sequence"/>
</dbReference>